<reference evidence="9 10" key="1">
    <citation type="submission" date="2017-12" db="EMBL/GenBank/DDBJ databases">
        <title>Phylogenetic diversity of female urinary microbiome.</title>
        <authorList>
            <person name="Thomas-White K."/>
            <person name="Wolfe A.J."/>
        </authorList>
    </citation>
    <scope>NUCLEOTIDE SEQUENCE [LARGE SCALE GENOMIC DNA]</scope>
    <source>
        <strain evidence="9 10">UMB0112</strain>
    </source>
</reference>
<dbReference type="SMART" id="SM00842">
    <property type="entry name" value="FtsA"/>
    <property type="match status" value="1"/>
</dbReference>
<dbReference type="Pfam" id="PF02491">
    <property type="entry name" value="SHS2_FTSA"/>
    <property type="match status" value="1"/>
</dbReference>
<dbReference type="InterPro" id="IPR043129">
    <property type="entry name" value="ATPase_NBD"/>
</dbReference>
<comment type="function">
    <text evidence="5 6">Cell division protein that is involved in the assembly of the Z ring. May serve as a membrane anchor for the Z ring.</text>
</comment>
<dbReference type="EMBL" id="JAPXGP010000002">
    <property type="protein sequence ID" value="MCZ6161204.1"/>
    <property type="molecule type" value="Genomic_DNA"/>
</dbReference>
<feature type="domain" description="SHS2" evidence="7">
    <location>
        <begin position="12"/>
        <end position="198"/>
    </location>
</feature>
<evidence type="ECO:0000313" key="10">
    <source>
        <dbReference type="Proteomes" id="UP000234639"/>
    </source>
</evidence>
<dbReference type="HAMAP" id="MF_02033">
    <property type="entry name" value="FtsA"/>
    <property type="match status" value="1"/>
</dbReference>
<organism evidence="9 10">
    <name type="scientific">Campylobacter ureolyticus</name>
    <dbReference type="NCBI Taxonomy" id="827"/>
    <lineage>
        <taxon>Bacteria</taxon>
        <taxon>Pseudomonadati</taxon>
        <taxon>Campylobacterota</taxon>
        <taxon>Epsilonproteobacteria</taxon>
        <taxon>Campylobacterales</taxon>
        <taxon>Campylobacteraceae</taxon>
        <taxon>Campylobacter</taxon>
    </lineage>
</organism>
<dbReference type="InterPro" id="IPR003494">
    <property type="entry name" value="SHS2_FtsA"/>
</dbReference>
<dbReference type="SUPFAM" id="SSF53067">
    <property type="entry name" value="Actin-like ATPase domain"/>
    <property type="match status" value="2"/>
</dbReference>
<gene>
    <name evidence="5 9" type="primary">ftsA</name>
    <name evidence="9" type="ORF">CYJ41_07240</name>
    <name evidence="8" type="ORF">O6B92_02405</name>
</gene>
<evidence type="ECO:0000256" key="2">
    <source>
        <dbReference type="ARBA" id="ARBA00022618"/>
    </source>
</evidence>
<evidence type="ECO:0000256" key="5">
    <source>
        <dbReference type="HAMAP-Rule" id="MF_02033"/>
    </source>
</evidence>
<dbReference type="InterPro" id="IPR020823">
    <property type="entry name" value="Cell_div_FtsA"/>
</dbReference>
<comment type="caution">
    <text evidence="9">The sequence shown here is derived from an EMBL/GenBank/DDBJ whole genome shotgun (WGS) entry which is preliminary data.</text>
</comment>
<evidence type="ECO:0000256" key="6">
    <source>
        <dbReference type="PIRNR" id="PIRNR003101"/>
    </source>
</evidence>
<dbReference type="PANTHER" id="PTHR32432">
    <property type="entry name" value="CELL DIVISION PROTEIN FTSA-RELATED"/>
    <property type="match status" value="1"/>
</dbReference>
<evidence type="ECO:0000313" key="9">
    <source>
        <dbReference type="EMBL" id="PKZ28888.1"/>
    </source>
</evidence>
<dbReference type="Proteomes" id="UP001075461">
    <property type="component" value="Unassembled WGS sequence"/>
</dbReference>
<dbReference type="Proteomes" id="UP000234639">
    <property type="component" value="Unassembled WGS sequence"/>
</dbReference>
<evidence type="ECO:0000256" key="4">
    <source>
        <dbReference type="ARBA" id="ARBA00023306"/>
    </source>
</evidence>
<accession>A0A2I1N936</accession>
<dbReference type="CDD" id="cd24048">
    <property type="entry name" value="ASKHA_NBD_FtsA"/>
    <property type="match status" value="1"/>
</dbReference>
<protein>
    <recommendedName>
        <fullName evidence="5 6">Cell division protein FtsA</fullName>
    </recommendedName>
</protein>
<dbReference type="GO" id="GO:0043093">
    <property type="term" value="P:FtsZ-dependent cytokinesis"/>
    <property type="evidence" value="ECO:0007669"/>
    <property type="project" value="UniProtKB-UniRule"/>
</dbReference>
<evidence type="ECO:0000313" key="8">
    <source>
        <dbReference type="EMBL" id="MCZ6161204.1"/>
    </source>
</evidence>
<dbReference type="Gene3D" id="3.30.1490.110">
    <property type="match status" value="1"/>
</dbReference>
<dbReference type="AlphaFoldDB" id="A0A2I1N936"/>
<name>A0A2I1N936_9BACT</name>
<reference evidence="8" key="2">
    <citation type="submission" date="2022-12" db="EMBL/GenBank/DDBJ databases">
        <title>Species Delineation and Comparative Genomics within the Campylobacter ureolyticus Complex.</title>
        <authorList>
            <person name="Maki J."/>
            <person name="Howard M."/>
            <person name="Connelly S."/>
            <person name="Hardy D.J."/>
            <person name="Cameron A."/>
        </authorList>
    </citation>
    <scope>NUCLEOTIDE SEQUENCE</scope>
    <source>
        <strain evidence="8">URMC_786</strain>
    </source>
</reference>
<sequence length="458" mass="49763">MNSSLNDNNYYILGLDVGSINTTAVVAKVDESGVSICGVGKNTTSGLKKGVITNIEKAASSIKNATKEAIRSAGKNPDKIIVSIAGTYTHSVKSQGIVSVLSGEITIGEIKRAMQLAQDNAVVGKDRAILHVLPYSFKVDGQDHIEDPIGMCGSRLEVFTHVVTADENSVRNLIKATKLAGLEIDNMVLSGYASAISTLTKEEKELGVGLIDMGGATCDIVIHLGNSIIYNESLPVGSSNITMDLSKALNTPLTNAEELKTNYSKLLEEDTKELRIPTMGENSSTHTASMDIVIKVVYARIEETILLLYKQLESSGYLNKLSAGLVVTGGLAKIDNDIRNIISMAFGNIPVRLAKPKEIGGLYEICNDSEYSCVIGLCLYGAGHFTRYEIDSNGHLKYLDNKKIDFEKSISSNNQEEYKNENSETKDDETSVKLTQTLRDVNDISAFKKFINRLKQIF</sequence>
<keyword evidence="2 5" id="KW-0132">Cell division</keyword>
<dbReference type="PIRSF" id="PIRSF003101">
    <property type="entry name" value="FtsA"/>
    <property type="match status" value="1"/>
</dbReference>
<dbReference type="Pfam" id="PF14450">
    <property type="entry name" value="FtsA"/>
    <property type="match status" value="1"/>
</dbReference>
<dbReference type="NCBIfam" id="TIGR01174">
    <property type="entry name" value="ftsA"/>
    <property type="match status" value="1"/>
</dbReference>
<dbReference type="EMBL" id="PKHU01000006">
    <property type="protein sequence ID" value="PKZ28888.1"/>
    <property type="molecule type" value="Genomic_DNA"/>
</dbReference>
<dbReference type="PANTHER" id="PTHR32432:SF4">
    <property type="entry name" value="CELL DIVISION PROTEIN FTSA"/>
    <property type="match status" value="1"/>
</dbReference>
<dbReference type="InterPro" id="IPR050696">
    <property type="entry name" value="FtsA/MreB"/>
</dbReference>
<dbReference type="GO" id="GO:0009898">
    <property type="term" value="C:cytoplasmic side of plasma membrane"/>
    <property type="evidence" value="ECO:0007669"/>
    <property type="project" value="UniProtKB-UniRule"/>
</dbReference>
<dbReference type="GO" id="GO:0032153">
    <property type="term" value="C:cell division site"/>
    <property type="evidence" value="ECO:0007669"/>
    <property type="project" value="UniProtKB-UniRule"/>
</dbReference>
<comment type="subunit">
    <text evidence="5">Self-interacts. Interacts with FtsZ.</text>
</comment>
<evidence type="ECO:0000259" key="7">
    <source>
        <dbReference type="SMART" id="SM00842"/>
    </source>
</evidence>
<evidence type="ECO:0000256" key="1">
    <source>
        <dbReference type="ARBA" id="ARBA00022475"/>
    </source>
</evidence>
<keyword evidence="4 5" id="KW-0131">Cell cycle</keyword>
<evidence type="ECO:0000256" key="3">
    <source>
        <dbReference type="ARBA" id="ARBA00023136"/>
    </source>
</evidence>
<dbReference type="RefSeq" id="WP_101637580.1">
    <property type="nucleotide sequence ID" value="NZ_JAPXGH010000002.1"/>
</dbReference>
<proteinExistence type="inferred from homology"/>
<dbReference type="Gene3D" id="3.30.420.40">
    <property type="match status" value="2"/>
</dbReference>
<keyword evidence="3 5" id="KW-0472">Membrane</keyword>
<comment type="subcellular location">
    <subcellularLocation>
        <location evidence="5">Cell membrane</location>
        <topology evidence="5">Peripheral membrane protein</topology>
        <orientation evidence="5">Cytoplasmic side</orientation>
    </subcellularLocation>
    <text evidence="5">Localizes to the Z ring in an FtsZ-dependent manner. Targeted to the membrane through a conserved C-terminal amphipathic helix.</text>
</comment>
<comment type="similarity">
    <text evidence="5 6">Belongs to the FtsA/MreB family.</text>
</comment>
<keyword evidence="1 5" id="KW-1003">Cell membrane</keyword>